<proteinExistence type="predicted"/>
<evidence type="ECO:0000313" key="2">
    <source>
        <dbReference type="Proteomes" id="UP000673375"/>
    </source>
</evidence>
<sequence>MSDQYTCIISSDSKHVVSNNQVQQAVAIIEATCLLTDDVSFNQFETLQFIDSGQNFSHVSCPYCNKEISEWWSEQMDELYASRFSNLYVNVPCCNITTMIGQLHYSWPCGFAQYEIRIKNLGESISAELLMKLEHLLETTLLLVYQRV</sequence>
<reference evidence="1 2" key="1">
    <citation type="submission" date="2020-12" db="EMBL/GenBank/DDBJ databases">
        <title>Vagococcus allomyrinae sp. nov. and Enterococcus lavae sp. nov., isolated from the larvae of Allomyrina dichotoma.</title>
        <authorList>
            <person name="Lee S.D."/>
        </authorList>
    </citation>
    <scope>NUCLEOTIDE SEQUENCE [LARGE SCALE GENOMIC DNA]</scope>
    <source>
        <strain evidence="1 2">BWM-S5</strain>
    </source>
</reference>
<protein>
    <submittedName>
        <fullName evidence="1">Uncharacterized protein</fullName>
    </submittedName>
</protein>
<accession>A0ABS4CE65</accession>
<organism evidence="1 2">
    <name type="scientific">Enterococcus larvae</name>
    <dbReference type="NCBI Taxonomy" id="2794352"/>
    <lineage>
        <taxon>Bacteria</taxon>
        <taxon>Bacillati</taxon>
        <taxon>Bacillota</taxon>
        <taxon>Bacilli</taxon>
        <taxon>Lactobacillales</taxon>
        <taxon>Enterococcaceae</taxon>
        <taxon>Enterococcus</taxon>
    </lineage>
</organism>
<dbReference type="RefSeq" id="WP_209555692.1">
    <property type="nucleotide sequence ID" value="NZ_JAEDXU010000001.1"/>
</dbReference>
<name>A0ABS4CE65_9ENTE</name>
<gene>
    <name evidence="1" type="ORF">I6N96_01300</name>
</gene>
<dbReference type="Proteomes" id="UP000673375">
    <property type="component" value="Unassembled WGS sequence"/>
</dbReference>
<comment type="caution">
    <text evidence="1">The sequence shown here is derived from an EMBL/GenBank/DDBJ whole genome shotgun (WGS) entry which is preliminary data.</text>
</comment>
<keyword evidence="2" id="KW-1185">Reference proteome</keyword>
<dbReference type="EMBL" id="JAEDXU010000001">
    <property type="protein sequence ID" value="MBP1044898.1"/>
    <property type="molecule type" value="Genomic_DNA"/>
</dbReference>
<evidence type="ECO:0000313" key="1">
    <source>
        <dbReference type="EMBL" id="MBP1044898.1"/>
    </source>
</evidence>